<evidence type="ECO:0000313" key="12">
    <source>
        <dbReference type="Proteomes" id="UP000502831"/>
    </source>
</evidence>
<name>A0A6G9VNP7_9BACT</name>
<dbReference type="PROSITE" id="PS50059">
    <property type="entry name" value="FKBP_PPIASE"/>
    <property type="match status" value="1"/>
</dbReference>
<gene>
    <name evidence="11" type="ORF">FA584_00395</name>
</gene>
<dbReference type="AlphaFoldDB" id="A0A6G9VNP7"/>
<dbReference type="Proteomes" id="UP000502831">
    <property type="component" value="Chromosome"/>
</dbReference>
<evidence type="ECO:0000256" key="4">
    <source>
        <dbReference type="ARBA" id="ARBA00022490"/>
    </source>
</evidence>
<dbReference type="PANTHER" id="PTHR47861">
    <property type="entry name" value="FKBP-TYPE PEPTIDYL-PROLYL CIS-TRANS ISOMERASE SLYD"/>
    <property type="match status" value="1"/>
</dbReference>
<dbReference type="EMBL" id="CP039734">
    <property type="protein sequence ID" value="QIR74758.1"/>
    <property type="molecule type" value="Genomic_DNA"/>
</dbReference>
<evidence type="ECO:0000256" key="2">
    <source>
        <dbReference type="ARBA" id="ARBA00004496"/>
    </source>
</evidence>
<comment type="catalytic activity">
    <reaction evidence="1 9 10">
        <text>[protein]-peptidylproline (omega=180) = [protein]-peptidylproline (omega=0)</text>
        <dbReference type="Rhea" id="RHEA:16237"/>
        <dbReference type="Rhea" id="RHEA-COMP:10747"/>
        <dbReference type="Rhea" id="RHEA-COMP:10748"/>
        <dbReference type="ChEBI" id="CHEBI:83833"/>
        <dbReference type="ChEBI" id="CHEBI:83834"/>
        <dbReference type="EC" id="5.2.1.8"/>
    </reaction>
</comment>
<keyword evidence="7 9" id="KW-0413">Isomerase</keyword>
<dbReference type="RefSeq" id="WP_167748988.1">
    <property type="nucleotide sequence ID" value="NZ_CP039734.2"/>
</dbReference>
<keyword evidence="5 9" id="KW-0697">Rotamase</keyword>
<dbReference type="InterPro" id="IPR001179">
    <property type="entry name" value="PPIase_FKBP_dom"/>
</dbReference>
<organism evidence="11 12">
    <name type="scientific">Sulfurospirillum diekertiae</name>
    <dbReference type="NCBI Taxonomy" id="1854492"/>
    <lineage>
        <taxon>Bacteria</taxon>
        <taxon>Pseudomonadati</taxon>
        <taxon>Campylobacterota</taxon>
        <taxon>Epsilonproteobacteria</taxon>
        <taxon>Campylobacterales</taxon>
        <taxon>Sulfurospirillaceae</taxon>
        <taxon>Sulfurospirillum</taxon>
    </lineage>
</organism>
<evidence type="ECO:0000313" key="11">
    <source>
        <dbReference type="EMBL" id="QIR74758.1"/>
    </source>
</evidence>
<comment type="function">
    <text evidence="8">Also involved in hydrogenase metallocenter assembly, probably by participating in the nickel insertion step. This function in hydrogenase biosynthesis requires chaperone activity and the presence of the metal-binding domain, but not PPIase activity.</text>
</comment>
<comment type="subcellular location">
    <subcellularLocation>
        <location evidence="2">Cytoplasm</location>
    </subcellularLocation>
</comment>
<dbReference type="Gene3D" id="3.10.50.40">
    <property type="match status" value="1"/>
</dbReference>
<dbReference type="Pfam" id="PF00254">
    <property type="entry name" value="FKBP_C"/>
    <property type="match status" value="1"/>
</dbReference>
<protein>
    <recommendedName>
        <fullName evidence="10">Peptidyl-prolyl cis-trans isomerase</fullName>
        <ecNumber evidence="10">5.2.1.8</ecNumber>
    </recommendedName>
</protein>
<evidence type="ECO:0000256" key="5">
    <source>
        <dbReference type="ARBA" id="ARBA00023110"/>
    </source>
</evidence>
<dbReference type="InterPro" id="IPR046357">
    <property type="entry name" value="PPIase_dom_sf"/>
</dbReference>
<dbReference type="GO" id="GO:0005737">
    <property type="term" value="C:cytoplasm"/>
    <property type="evidence" value="ECO:0007669"/>
    <property type="project" value="UniProtKB-SubCell"/>
</dbReference>
<evidence type="ECO:0000256" key="8">
    <source>
        <dbReference type="ARBA" id="ARBA00037071"/>
    </source>
</evidence>
<reference evidence="11 12" key="1">
    <citation type="journal article" date="2017" name="Environ. Sci. Technol.">
        <title>Organohalide Respiration with Chlorinated Ethenes under Low pH Conditions.</title>
        <authorList>
            <person name="Yang Y."/>
            <person name="Capiro N.L."/>
            <person name="Marcet T.F."/>
            <person name="Yan J."/>
            <person name="Pennell K.D."/>
            <person name="Loffler F.E."/>
        </authorList>
    </citation>
    <scope>NUCLEOTIDE SEQUENCE [LARGE SCALE GENOMIC DNA]</scope>
    <source>
        <strain evidence="11 12">ACSDCE</strain>
    </source>
</reference>
<accession>A0A6G9VNP7</accession>
<evidence type="ECO:0000256" key="9">
    <source>
        <dbReference type="PROSITE-ProRule" id="PRU00277"/>
    </source>
</evidence>
<dbReference type="PANTHER" id="PTHR47861:SF3">
    <property type="entry name" value="FKBP-TYPE PEPTIDYL-PROLYL CIS-TRANS ISOMERASE SLYD"/>
    <property type="match status" value="1"/>
</dbReference>
<proteinExistence type="inferred from homology"/>
<dbReference type="EC" id="5.2.1.8" evidence="10"/>
<keyword evidence="4" id="KW-0963">Cytoplasm</keyword>
<dbReference type="GO" id="GO:0003755">
    <property type="term" value="F:peptidyl-prolyl cis-trans isomerase activity"/>
    <property type="evidence" value="ECO:0007669"/>
    <property type="project" value="UniProtKB-UniRule"/>
</dbReference>
<evidence type="ECO:0000256" key="7">
    <source>
        <dbReference type="ARBA" id="ARBA00023235"/>
    </source>
</evidence>
<sequence>MTIQKNCIVTLDYTVFDTENNLLDSGAQSLVYLHGGYGDIFEKIEKALEGKSVGESIHMQLSPKEAFGEYKQELVFVEERNMFEDDLAVGQNVEMVFSEDADDEMMLSYTVIEILEDRVILDANHPLAGVTIIFDGTVIGLREATTDEIEKRLFSHEESLSAMQH</sequence>
<evidence type="ECO:0000256" key="10">
    <source>
        <dbReference type="RuleBase" id="RU003915"/>
    </source>
</evidence>
<keyword evidence="6" id="KW-0143">Chaperone</keyword>
<evidence type="ECO:0000256" key="1">
    <source>
        <dbReference type="ARBA" id="ARBA00000971"/>
    </source>
</evidence>
<dbReference type="SUPFAM" id="SSF54534">
    <property type="entry name" value="FKBP-like"/>
    <property type="match status" value="1"/>
</dbReference>
<comment type="similarity">
    <text evidence="3 10">Belongs to the FKBP-type PPIase family.</text>
</comment>
<evidence type="ECO:0000256" key="6">
    <source>
        <dbReference type="ARBA" id="ARBA00023186"/>
    </source>
</evidence>
<evidence type="ECO:0000256" key="3">
    <source>
        <dbReference type="ARBA" id="ARBA00006577"/>
    </source>
</evidence>
<dbReference type="GO" id="GO:0042026">
    <property type="term" value="P:protein refolding"/>
    <property type="evidence" value="ECO:0007669"/>
    <property type="project" value="UniProtKB-ARBA"/>
</dbReference>